<dbReference type="Proteomes" id="UP001221757">
    <property type="component" value="Unassembled WGS sequence"/>
</dbReference>
<protein>
    <submittedName>
        <fullName evidence="1">Uncharacterized protein</fullName>
    </submittedName>
</protein>
<accession>A0AAD7DPP4</accession>
<keyword evidence="2" id="KW-1185">Reference proteome</keyword>
<dbReference type="AlphaFoldDB" id="A0AAD7DPP4"/>
<proteinExistence type="predicted"/>
<reference evidence="1" key="1">
    <citation type="submission" date="2023-03" db="EMBL/GenBank/DDBJ databases">
        <title>Massive genome expansion in bonnet fungi (Mycena s.s.) driven by repeated elements and novel gene families across ecological guilds.</title>
        <authorList>
            <consortium name="Lawrence Berkeley National Laboratory"/>
            <person name="Harder C.B."/>
            <person name="Miyauchi S."/>
            <person name="Viragh M."/>
            <person name="Kuo A."/>
            <person name="Thoen E."/>
            <person name="Andreopoulos B."/>
            <person name="Lu D."/>
            <person name="Skrede I."/>
            <person name="Drula E."/>
            <person name="Henrissat B."/>
            <person name="Morin E."/>
            <person name="Kohler A."/>
            <person name="Barry K."/>
            <person name="LaButti K."/>
            <person name="Morin E."/>
            <person name="Salamov A."/>
            <person name="Lipzen A."/>
            <person name="Mereny Z."/>
            <person name="Hegedus B."/>
            <person name="Baldrian P."/>
            <person name="Stursova M."/>
            <person name="Weitz H."/>
            <person name="Taylor A."/>
            <person name="Grigoriev I.V."/>
            <person name="Nagy L.G."/>
            <person name="Martin F."/>
            <person name="Kauserud H."/>
        </authorList>
    </citation>
    <scope>NUCLEOTIDE SEQUENCE</scope>
    <source>
        <strain evidence="1">CBHHK067</strain>
    </source>
</reference>
<evidence type="ECO:0000313" key="2">
    <source>
        <dbReference type="Proteomes" id="UP001221757"/>
    </source>
</evidence>
<name>A0AAD7DPP4_MYCRO</name>
<comment type="caution">
    <text evidence="1">The sequence shown here is derived from an EMBL/GenBank/DDBJ whole genome shotgun (WGS) entry which is preliminary data.</text>
</comment>
<dbReference type="EMBL" id="JARKIE010000035">
    <property type="protein sequence ID" value="KAJ7696217.1"/>
    <property type="molecule type" value="Genomic_DNA"/>
</dbReference>
<gene>
    <name evidence="1" type="ORF">B0H17DRAFT_1053952</name>
</gene>
<sequence length="68" mass="7903">MIFYCLMYHGRVRRGEGARMTQIGLREGKTGQGRKMRRTAGWGEERRVCTRVPVVCFSVFFCANSERL</sequence>
<organism evidence="1 2">
    <name type="scientific">Mycena rosella</name>
    <name type="common">Pink bonnet</name>
    <name type="synonym">Agaricus rosellus</name>
    <dbReference type="NCBI Taxonomy" id="1033263"/>
    <lineage>
        <taxon>Eukaryota</taxon>
        <taxon>Fungi</taxon>
        <taxon>Dikarya</taxon>
        <taxon>Basidiomycota</taxon>
        <taxon>Agaricomycotina</taxon>
        <taxon>Agaricomycetes</taxon>
        <taxon>Agaricomycetidae</taxon>
        <taxon>Agaricales</taxon>
        <taxon>Marasmiineae</taxon>
        <taxon>Mycenaceae</taxon>
        <taxon>Mycena</taxon>
    </lineage>
</organism>
<evidence type="ECO:0000313" key="1">
    <source>
        <dbReference type="EMBL" id="KAJ7696217.1"/>
    </source>
</evidence>